<reference evidence="2" key="1">
    <citation type="submission" date="2021-01" db="EMBL/GenBank/DDBJ databases">
        <authorList>
            <consortium name="Genoscope - CEA"/>
            <person name="William W."/>
        </authorList>
    </citation>
    <scope>NUCLEOTIDE SEQUENCE</scope>
</reference>
<keyword evidence="1" id="KW-1133">Transmembrane helix</keyword>
<keyword evidence="3" id="KW-1185">Reference proteome</keyword>
<dbReference type="Proteomes" id="UP000688137">
    <property type="component" value="Unassembled WGS sequence"/>
</dbReference>
<gene>
    <name evidence="2" type="ORF">PPRIM_AZ9-3.1.T1460151</name>
</gene>
<evidence type="ECO:0000256" key="1">
    <source>
        <dbReference type="SAM" id="Phobius"/>
    </source>
</evidence>
<organism evidence="2 3">
    <name type="scientific">Paramecium primaurelia</name>
    <dbReference type="NCBI Taxonomy" id="5886"/>
    <lineage>
        <taxon>Eukaryota</taxon>
        <taxon>Sar</taxon>
        <taxon>Alveolata</taxon>
        <taxon>Ciliophora</taxon>
        <taxon>Intramacronucleata</taxon>
        <taxon>Oligohymenophorea</taxon>
        <taxon>Peniculida</taxon>
        <taxon>Parameciidae</taxon>
        <taxon>Paramecium</taxon>
    </lineage>
</organism>
<protein>
    <recommendedName>
        <fullName evidence="4">Transmembrane protein</fullName>
    </recommendedName>
</protein>
<feature type="transmembrane region" description="Helical" evidence="1">
    <location>
        <begin position="72"/>
        <end position="90"/>
    </location>
</feature>
<keyword evidence="1" id="KW-0472">Membrane</keyword>
<sequence>MQKINLKLYTQLLVKIISIKKDGIFKTAIAQLYSENVVMRLCLEVFQLSLIHQLLTIQVFLLTIRQKFHSNFGKLIVGMKMNMFIFTLMINYKKKHFLRKKIIDFVVLLMLMKLLFLMPNQFIPRKIYLSYQPQIQTRIHKMNHGGQMILQLKYCYAQKDVHIVKMIQCHVTFGFMLNHFGKLQVSSKDGKLMIIKHSLQVYVLVLIQLEDTLTYDQIKQFKIQSLIYLPILIFNQNSNFDCLAIGMMINLFLSLMIRKYQINIQINQPIIQIAEGIINMLASQILELK</sequence>
<name>A0A8S1Q7R8_PARPR</name>
<feature type="transmembrane region" description="Helical" evidence="1">
    <location>
        <begin position="102"/>
        <end position="123"/>
    </location>
</feature>
<proteinExistence type="predicted"/>
<evidence type="ECO:0000313" key="3">
    <source>
        <dbReference type="Proteomes" id="UP000688137"/>
    </source>
</evidence>
<evidence type="ECO:0000313" key="2">
    <source>
        <dbReference type="EMBL" id="CAD8111205.1"/>
    </source>
</evidence>
<keyword evidence="1" id="KW-0812">Transmembrane</keyword>
<accession>A0A8S1Q7R8</accession>
<evidence type="ECO:0008006" key="4">
    <source>
        <dbReference type="Google" id="ProtNLM"/>
    </source>
</evidence>
<comment type="caution">
    <text evidence="2">The sequence shown here is derived from an EMBL/GenBank/DDBJ whole genome shotgun (WGS) entry which is preliminary data.</text>
</comment>
<dbReference type="AlphaFoldDB" id="A0A8S1Q7R8"/>
<dbReference type="EMBL" id="CAJJDM010000150">
    <property type="protein sequence ID" value="CAD8111205.1"/>
    <property type="molecule type" value="Genomic_DNA"/>
</dbReference>